<dbReference type="EMBL" id="JBHUCX010000014">
    <property type="protein sequence ID" value="MFD1673995.1"/>
    <property type="molecule type" value="Genomic_DNA"/>
</dbReference>
<dbReference type="InterPro" id="IPR050834">
    <property type="entry name" value="Glycosyltransf_2"/>
</dbReference>
<dbReference type="PANTHER" id="PTHR43685:SF3">
    <property type="entry name" value="SLR2126 PROTEIN"/>
    <property type="match status" value="1"/>
</dbReference>
<evidence type="ECO:0000313" key="3">
    <source>
        <dbReference type="Proteomes" id="UP001597079"/>
    </source>
</evidence>
<dbReference type="PANTHER" id="PTHR43685">
    <property type="entry name" value="GLYCOSYLTRANSFERASE"/>
    <property type="match status" value="1"/>
</dbReference>
<keyword evidence="3" id="KW-1185">Reference proteome</keyword>
<dbReference type="InterPro" id="IPR029044">
    <property type="entry name" value="Nucleotide-diphossugar_trans"/>
</dbReference>
<feature type="domain" description="Glycosyltransferase 2-like" evidence="1">
    <location>
        <begin position="4"/>
        <end position="135"/>
    </location>
</feature>
<evidence type="ECO:0000259" key="1">
    <source>
        <dbReference type="Pfam" id="PF00535"/>
    </source>
</evidence>
<dbReference type="InterPro" id="IPR001173">
    <property type="entry name" value="Glyco_trans_2-like"/>
</dbReference>
<dbReference type="CDD" id="cd00761">
    <property type="entry name" value="Glyco_tranf_GTA_type"/>
    <property type="match status" value="1"/>
</dbReference>
<dbReference type="Proteomes" id="UP001597079">
    <property type="component" value="Unassembled WGS sequence"/>
</dbReference>
<accession>A0ABW4JDI8</accession>
<dbReference type="RefSeq" id="WP_377941652.1">
    <property type="nucleotide sequence ID" value="NZ_JBHUCX010000014.1"/>
</dbReference>
<sequence>MKATVILPVYNQPERLRLTMLGLQQTDFAEPFEIVVVDDGSEPETARAIEDIQLPEHARCTLLYQENAGRAIARNRGIAHSRGEILIFCDADRVPSPQFVSEHVAAHGTSNQRVVIGNVQEMYISKLDKIRGYADLAPHMQRSKTPRYIKLMNDIYDSAGHTDSQVAWMTFYSGNASVHRAVLAQQQFEEGFVTWGVEHFELGLRLLQAGLEFTFAERAVNYHIAHARESSFYKDAYAKTLSHFASLHGETIASHFYAFMNGELSLQEMEHRIGSPQAEWLCRIEEPIVYKSISALR</sequence>
<dbReference type="Pfam" id="PF00535">
    <property type="entry name" value="Glycos_transf_2"/>
    <property type="match status" value="1"/>
</dbReference>
<dbReference type="SUPFAM" id="SSF53448">
    <property type="entry name" value="Nucleotide-diphospho-sugar transferases"/>
    <property type="match status" value="1"/>
</dbReference>
<gene>
    <name evidence="2" type="ORF">ACFSB2_04630</name>
</gene>
<evidence type="ECO:0000313" key="2">
    <source>
        <dbReference type="EMBL" id="MFD1673995.1"/>
    </source>
</evidence>
<reference evidence="3" key="1">
    <citation type="journal article" date="2019" name="Int. J. Syst. Evol. Microbiol.">
        <title>The Global Catalogue of Microorganisms (GCM) 10K type strain sequencing project: providing services to taxonomists for standard genome sequencing and annotation.</title>
        <authorList>
            <consortium name="The Broad Institute Genomics Platform"/>
            <consortium name="The Broad Institute Genome Sequencing Center for Infectious Disease"/>
            <person name="Wu L."/>
            <person name="Ma J."/>
        </authorList>
    </citation>
    <scope>NUCLEOTIDE SEQUENCE [LARGE SCALE GENOMIC DNA]</scope>
    <source>
        <strain evidence="3">CGMCC 1.12286</strain>
    </source>
</reference>
<protein>
    <submittedName>
        <fullName evidence="2">Glycosyltransferase family 2 protein</fullName>
    </submittedName>
</protein>
<comment type="caution">
    <text evidence="2">The sequence shown here is derived from an EMBL/GenBank/DDBJ whole genome shotgun (WGS) entry which is preliminary data.</text>
</comment>
<proteinExistence type="predicted"/>
<dbReference type="Gene3D" id="3.90.550.10">
    <property type="entry name" value="Spore Coat Polysaccharide Biosynthesis Protein SpsA, Chain A"/>
    <property type="match status" value="1"/>
</dbReference>
<name>A0ABW4JDI8_9BACL</name>
<organism evidence="2 3">
    <name type="scientific">Alicyclobacillus fodiniaquatilis</name>
    <dbReference type="NCBI Taxonomy" id="1661150"/>
    <lineage>
        <taxon>Bacteria</taxon>
        <taxon>Bacillati</taxon>
        <taxon>Bacillota</taxon>
        <taxon>Bacilli</taxon>
        <taxon>Bacillales</taxon>
        <taxon>Alicyclobacillaceae</taxon>
        <taxon>Alicyclobacillus</taxon>
    </lineage>
</organism>